<dbReference type="Proteomes" id="UP000694892">
    <property type="component" value="Chromosome 8L"/>
</dbReference>
<evidence type="ECO:0000313" key="1">
    <source>
        <dbReference type="EMBL" id="OCT67721.1"/>
    </source>
</evidence>
<name>A0A974C715_XENLA</name>
<protein>
    <submittedName>
        <fullName evidence="1">Uncharacterized protein</fullName>
    </submittedName>
</protein>
<dbReference type="AlphaFoldDB" id="A0A974C715"/>
<sequence>MYGFLYRKWYMVFFILKPHYQLCNKPVAPFPTKNLQRGPKQGQSYSALCMAILCPTVSFIPCSGVIKAPAMWGARIQKGPAAPMLFNLEWSQREYGRRAAVGGLGGAL</sequence>
<proteinExistence type="predicted"/>
<dbReference type="EMBL" id="CM004480">
    <property type="protein sequence ID" value="OCT67721.1"/>
    <property type="molecule type" value="Genomic_DNA"/>
</dbReference>
<accession>A0A974C715</accession>
<evidence type="ECO:0000313" key="2">
    <source>
        <dbReference type="Proteomes" id="UP000694892"/>
    </source>
</evidence>
<gene>
    <name evidence="1" type="ORF">XELAEV_18039024mg</name>
</gene>
<reference evidence="2" key="1">
    <citation type="journal article" date="2016" name="Nature">
        <title>Genome evolution in the allotetraploid frog Xenopus laevis.</title>
        <authorList>
            <person name="Session A.M."/>
            <person name="Uno Y."/>
            <person name="Kwon T."/>
            <person name="Chapman J.A."/>
            <person name="Toyoda A."/>
            <person name="Takahashi S."/>
            <person name="Fukui A."/>
            <person name="Hikosaka A."/>
            <person name="Suzuki A."/>
            <person name="Kondo M."/>
            <person name="van Heeringen S.J."/>
            <person name="Quigley I."/>
            <person name="Heinz S."/>
            <person name="Ogino H."/>
            <person name="Ochi H."/>
            <person name="Hellsten U."/>
            <person name="Lyons J.B."/>
            <person name="Simakov O."/>
            <person name="Putnam N."/>
            <person name="Stites J."/>
            <person name="Kuroki Y."/>
            <person name="Tanaka T."/>
            <person name="Michiue T."/>
            <person name="Watanabe M."/>
            <person name="Bogdanovic O."/>
            <person name="Lister R."/>
            <person name="Georgiou G."/>
            <person name="Paranjpe S.S."/>
            <person name="van Kruijsbergen I."/>
            <person name="Shu S."/>
            <person name="Carlson J."/>
            <person name="Kinoshita T."/>
            <person name="Ohta Y."/>
            <person name="Mawaribuchi S."/>
            <person name="Jenkins J."/>
            <person name="Grimwood J."/>
            <person name="Schmutz J."/>
            <person name="Mitros T."/>
            <person name="Mozaffari S.V."/>
            <person name="Suzuki Y."/>
            <person name="Haramoto Y."/>
            <person name="Yamamoto T.S."/>
            <person name="Takagi C."/>
            <person name="Heald R."/>
            <person name="Miller K."/>
            <person name="Haudenschild C."/>
            <person name="Kitzman J."/>
            <person name="Nakayama T."/>
            <person name="Izutsu Y."/>
            <person name="Robert J."/>
            <person name="Fortriede J."/>
            <person name="Burns K."/>
            <person name="Lotay V."/>
            <person name="Karimi K."/>
            <person name="Yasuoka Y."/>
            <person name="Dichmann D.S."/>
            <person name="Flajnik M.F."/>
            <person name="Houston D.W."/>
            <person name="Shendure J."/>
            <person name="DuPasquier L."/>
            <person name="Vize P.D."/>
            <person name="Zorn A.M."/>
            <person name="Ito M."/>
            <person name="Marcotte E.M."/>
            <person name="Wallingford J.B."/>
            <person name="Ito Y."/>
            <person name="Asashima M."/>
            <person name="Ueno N."/>
            <person name="Matsuda Y."/>
            <person name="Veenstra G.J."/>
            <person name="Fujiyama A."/>
            <person name="Harland R.M."/>
            <person name="Taira M."/>
            <person name="Rokhsar D.S."/>
        </authorList>
    </citation>
    <scope>NUCLEOTIDE SEQUENCE [LARGE SCALE GENOMIC DNA]</scope>
    <source>
        <strain evidence="2">J</strain>
    </source>
</reference>
<organism evidence="1 2">
    <name type="scientific">Xenopus laevis</name>
    <name type="common">African clawed frog</name>
    <dbReference type="NCBI Taxonomy" id="8355"/>
    <lineage>
        <taxon>Eukaryota</taxon>
        <taxon>Metazoa</taxon>
        <taxon>Chordata</taxon>
        <taxon>Craniata</taxon>
        <taxon>Vertebrata</taxon>
        <taxon>Euteleostomi</taxon>
        <taxon>Amphibia</taxon>
        <taxon>Batrachia</taxon>
        <taxon>Anura</taxon>
        <taxon>Pipoidea</taxon>
        <taxon>Pipidae</taxon>
        <taxon>Xenopodinae</taxon>
        <taxon>Xenopus</taxon>
        <taxon>Xenopus</taxon>
    </lineage>
</organism>